<reference evidence="2 3" key="1">
    <citation type="submission" date="2020-05" db="EMBL/GenBank/DDBJ databases">
        <title>Tigecycline resistant gene in Empedobacter stercoris.</title>
        <authorList>
            <person name="Chen Y."/>
            <person name="Cheng Y."/>
            <person name="Zhou K."/>
        </authorList>
    </citation>
    <scope>NUCLEOTIDE SEQUENCE [LARGE SCALE GENOMIC DNA]</scope>
    <source>
        <strain evidence="2 3">ES202</strain>
    </source>
</reference>
<keyword evidence="3" id="KW-1185">Reference proteome</keyword>
<keyword evidence="1" id="KW-0732">Signal</keyword>
<sequence>MLKNISLIALLFSNFAFAQKSELVQNDVFGNPIFIEESMQKARIRMMHIEGYDQEYYTKSTYNTAGNPTKRDYFDEEGNVSFSESFNYNDTNKLASRELKNTDESLIFNFDYEYTPEGYIVTKSENDVNVVKIEYKLDQNQNITYERESNLLEDNDIFIEKNHLYQNGFLVKTQVKYNQGSYTLDYKNDAKGNPIEEIYLDKDNKTVNKYLRKFDDNNNMTEEVTLDETGKVKHISTIKYQYDNHKNWTKRTQYVKNFDQPISNTTRTIRYE</sequence>
<proteinExistence type="predicted"/>
<dbReference type="RefSeq" id="WP_171622063.1">
    <property type="nucleotide sequence ID" value="NZ_JABFOQ010000003.1"/>
</dbReference>
<name>A0ABX1WJA7_9FLAO</name>
<feature type="chain" id="PRO_5046011124" description="RHS repeat protein" evidence="1">
    <location>
        <begin position="19"/>
        <end position="272"/>
    </location>
</feature>
<accession>A0ABX1WJA7</accession>
<protein>
    <recommendedName>
        <fullName evidence="4">RHS repeat protein</fullName>
    </recommendedName>
</protein>
<evidence type="ECO:0008006" key="4">
    <source>
        <dbReference type="Google" id="ProtNLM"/>
    </source>
</evidence>
<feature type="signal peptide" evidence="1">
    <location>
        <begin position="1"/>
        <end position="18"/>
    </location>
</feature>
<comment type="caution">
    <text evidence="2">The sequence shown here is derived from an EMBL/GenBank/DDBJ whole genome shotgun (WGS) entry which is preliminary data.</text>
</comment>
<evidence type="ECO:0000256" key="1">
    <source>
        <dbReference type="SAM" id="SignalP"/>
    </source>
</evidence>
<gene>
    <name evidence="2" type="ORF">HMH06_02620</name>
</gene>
<evidence type="ECO:0000313" key="3">
    <source>
        <dbReference type="Proteomes" id="UP000580344"/>
    </source>
</evidence>
<evidence type="ECO:0000313" key="2">
    <source>
        <dbReference type="EMBL" id="NOJ74741.1"/>
    </source>
</evidence>
<dbReference type="EMBL" id="JABFOQ010000003">
    <property type="protein sequence ID" value="NOJ74741.1"/>
    <property type="molecule type" value="Genomic_DNA"/>
</dbReference>
<dbReference type="Proteomes" id="UP000580344">
    <property type="component" value="Unassembled WGS sequence"/>
</dbReference>
<organism evidence="2 3">
    <name type="scientific">Empedobacter stercoris</name>
    <dbReference type="NCBI Taxonomy" id="1628248"/>
    <lineage>
        <taxon>Bacteria</taxon>
        <taxon>Pseudomonadati</taxon>
        <taxon>Bacteroidota</taxon>
        <taxon>Flavobacteriia</taxon>
        <taxon>Flavobacteriales</taxon>
        <taxon>Weeksellaceae</taxon>
        <taxon>Empedobacter</taxon>
    </lineage>
</organism>